<gene>
    <name evidence="4" type="ORF">C4F51_13985</name>
</gene>
<dbReference type="GO" id="GO:0005737">
    <property type="term" value="C:cytoplasm"/>
    <property type="evidence" value="ECO:0007669"/>
    <property type="project" value="TreeGrafter"/>
</dbReference>
<sequence>MTESITQVLTFIVEIEALKNVLRKSRPVGLERYENSAEHSWHVCLTALLLKDYANEPVNIDRVIRMMLVHDLGEIDAGDTLVYAGETPEIKAKEKAGVARLLGLLPAAQAAELQDLWDEFDAGTSSDARYARAIDRIPPLLQNLHGDGHSWRQNAVPPERILGLNARIGEGSEAVWSVIRGRLEQAFAEGILNKV</sequence>
<keyword evidence="2" id="KW-0378">Hydrolase</keyword>
<dbReference type="GO" id="GO:0046872">
    <property type="term" value="F:metal ion binding"/>
    <property type="evidence" value="ECO:0007669"/>
    <property type="project" value="UniProtKB-KW"/>
</dbReference>
<name>A0A928V3Z8_9GAMM</name>
<comment type="caution">
    <text evidence="4">The sequence shown here is derived from an EMBL/GenBank/DDBJ whole genome shotgun (WGS) entry which is preliminary data.</text>
</comment>
<evidence type="ECO:0000313" key="4">
    <source>
        <dbReference type="EMBL" id="MBE8718300.1"/>
    </source>
</evidence>
<evidence type="ECO:0000256" key="1">
    <source>
        <dbReference type="ARBA" id="ARBA00022723"/>
    </source>
</evidence>
<dbReference type="AlphaFoldDB" id="A0A928V3Z8"/>
<feature type="domain" description="HD" evidence="3">
    <location>
        <begin position="15"/>
        <end position="176"/>
    </location>
</feature>
<evidence type="ECO:0000259" key="3">
    <source>
        <dbReference type="Pfam" id="PF13023"/>
    </source>
</evidence>
<dbReference type="EMBL" id="PRDL01000001">
    <property type="protein sequence ID" value="MBE8718300.1"/>
    <property type="molecule type" value="Genomic_DNA"/>
</dbReference>
<dbReference type="RefSeq" id="WP_193910751.1">
    <property type="nucleotide sequence ID" value="NZ_PRDL01000001.1"/>
</dbReference>
<accession>A0A928V3Z8</accession>
<dbReference type="InterPro" id="IPR039356">
    <property type="entry name" value="YfbR/HDDC2"/>
</dbReference>
<keyword evidence="1" id="KW-0479">Metal-binding</keyword>
<keyword evidence="5" id="KW-1185">Reference proteome</keyword>
<organism evidence="4 5">
    <name type="scientific">Cellvibrio polysaccharolyticus</name>
    <dbReference type="NCBI Taxonomy" id="2082724"/>
    <lineage>
        <taxon>Bacteria</taxon>
        <taxon>Pseudomonadati</taxon>
        <taxon>Pseudomonadota</taxon>
        <taxon>Gammaproteobacteria</taxon>
        <taxon>Cellvibrionales</taxon>
        <taxon>Cellvibrionaceae</taxon>
        <taxon>Cellvibrio</taxon>
    </lineage>
</organism>
<dbReference type="InterPro" id="IPR006674">
    <property type="entry name" value="HD_domain"/>
</dbReference>
<reference evidence="4" key="1">
    <citation type="submission" date="2018-07" db="EMBL/GenBank/DDBJ databases">
        <title>Genome assembly of strain Ka43.</title>
        <authorList>
            <person name="Kukolya J."/>
            <person name="Nagy I."/>
            <person name="Horvath B."/>
            <person name="Toth A."/>
        </authorList>
    </citation>
    <scope>NUCLEOTIDE SEQUENCE</scope>
    <source>
        <strain evidence="4">KB43</strain>
    </source>
</reference>
<dbReference type="Gene3D" id="1.10.3210.10">
    <property type="entry name" value="Hypothetical protein af1432"/>
    <property type="match status" value="1"/>
</dbReference>
<dbReference type="Pfam" id="PF13023">
    <property type="entry name" value="HD_3"/>
    <property type="match status" value="1"/>
</dbReference>
<dbReference type="PANTHER" id="PTHR11845:SF13">
    <property type="entry name" value="5'-DEOXYNUCLEOTIDASE HDDC2"/>
    <property type="match status" value="1"/>
</dbReference>
<protein>
    <submittedName>
        <fullName evidence="4">HD domain-containing protein</fullName>
    </submittedName>
</protein>
<dbReference type="Proteomes" id="UP000652567">
    <property type="component" value="Unassembled WGS sequence"/>
</dbReference>
<dbReference type="PANTHER" id="PTHR11845">
    <property type="entry name" value="5'-DEOXYNUCLEOTIDASE HDDC2"/>
    <property type="match status" value="1"/>
</dbReference>
<evidence type="ECO:0000256" key="2">
    <source>
        <dbReference type="ARBA" id="ARBA00022801"/>
    </source>
</evidence>
<dbReference type="GO" id="GO:0002953">
    <property type="term" value="F:5'-deoxynucleotidase activity"/>
    <property type="evidence" value="ECO:0007669"/>
    <property type="project" value="InterPro"/>
</dbReference>
<evidence type="ECO:0000313" key="5">
    <source>
        <dbReference type="Proteomes" id="UP000652567"/>
    </source>
</evidence>
<dbReference type="SUPFAM" id="SSF109604">
    <property type="entry name" value="HD-domain/PDEase-like"/>
    <property type="match status" value="1"/>
</dbReference>
<proteinExistence type="predicted"/>